<accession>A0A4Q5LM93</accession>
<reference evidence="2 3" key="1">
    <citation type="submission" date="2019-02" db="EMBL/GenBank/DDBJ databases">
        <title>Bacterial novel species Mucilaginibacter sp. 17JY9-4 isolated from soil.</title>
        <authorList>
            <person name="Jung H.-Y."/>
        </authorList>
    </citation>
    <scope>NUCLEOTIDE SEQUENCE [LARGE SCALE GENOMIC DNA]</scope>
    <source>
        <strain evidence="2 3">17JY9-4</strain>
    </source>
</reference>
<evidence type="ECO:0000313" key="2">
    <source>
        <dbReference type="EMBL" id="RYU90901.1"/>
    </source>
</evidence>
<evidence type="ECO:0000313" key="3">
    <source>
        <dbReference type="Proteomes" id="UP000293331"/>
    </source>
</evidence>
<keyword evidence="1" id="KW-0472">Membrane</keyword>
<dbReference type="Proteomes" id="UP000293331">
    <property type="component" value="Unassembled WGS sequence"/>
</dbReference>
<protein>
    <submittedName>
        <fullName evidence="2">Uncharacterized protein</fullName>
    </submittedName>
</protein>
<keyword evidence="3" id="KW-1185">Reference proteome</keyword>
<keyword evidence="1" id="KW-1133">Transmembrane helix</keyword>
<dbReference type="EMBL" id="SEWG01000003">
    <property type="protein sequence ID" value="RYU90901.1"/>
    <property type="molecule type" value="Genomic_DNA"/>
</dbReference>
<organism evidence="2 3">
    <name type="scientific">Mucilaginibacter terrigena</name>
    <dbReference type="NCBI Taxonomy" id="2492395"/>
    <lineage>
        <taxon>Bacteria</taxon>
        <taxon>Pseudomonadati</taxon>
        <taxon>Bacteroidota</taxon>
        <taxon>Sphingobacteriia</taxon>
        <taxon>Sphingobacteriales</taxon>
        <taxon>Sphingobacteriaceae</taxon>
        <taxon>Mucilaginibacter</taxon>
    </lineage>
</organism>
<dbReference type="AlphaFoldDB" id="A0A4Q5LM93"/>
<keyword evidence="1" id="KW-0812">Transmembrane</keyword>
<comment type="caution">
    <text evidence="2">The sequence shown here is derived from an EMBL/GenBank/DDBJ whole genome shotgun (WGS) entry which is preliminary data.</text>
</comment>
<proteinExistence type="predicted"/>
<feature type="transmembrane region" description="Helical" evidence="1">
    <location>
        <begin position="58"/>
        <end position="79"/>
    </location>
</feature>
<dbReference type="RefSeq" id="WP_129876450.1">
    <property type="nucleotide sequence ID" value="NZ_SEWG01000003.1"/>
</dbReference>
<gene>
    <name evidence="2" type="ORF">EWM62_09695</name>
</gene>
<sequence>MTTKKEALENQQLQNEILIGKKLGIETHWINESEKQKLTNEILTTKKLKQETHWLKSALLPAIQILAALLLAIVTYVIGTNTNVLKSQSTKIEIDKERNEIETILNTNSKILQSMQLTRINDTLSATRKDLENKKSSLWSQIGQLNNVNQQLNLKIIRSKDVNKMLLANAAKLHTGLFDAQKKLDSTNEAITFKEAEYNLLSIKKSAWANNPSVKYLINEIANNPKIAKRIVDSLVQYKRLSVPNLLGVCDFVLFFSTGDEKVIADIQKQMMDNFDISNKGFFFILIF</sequence>
<evidence type="ECO:0000256" key="1">
    <source>
        <dbReference type="SAM" id="Phobius"/>
    </source>
</evidence>
<name>A0A4Q5LM93_9SPHI</name>